<feature type="domain" description="Reverse transcriptase" evidence="1">
    <location>
        <begin position="1"/>
        <end position="347"/>
    </location>
</feature>
<reference evidence="2 3" key="1">
    <citation type="journal article" date="2024" name="Elife">
        <title>Polysaccharide breakdown products drive degradation-dispersal cycles of foraging bacteria through changes in metabolism and motility.</title>
        <authorList>
            <person name="Stubbusch A.K."/>
            <person name="Keegstra J.M."/>
            <person name="Schwartzman J."/>
            <person name="Pontrelli S."/>
            <person name="Clerc E.E."/>
            <person name="Stocker R."/>
            <person name="Magnabosco C."/>
            <person name="Schubert O.T."/>
            <person name="Ackermann M."/>
            <person name="D'Souza G.G."/>
        </authorList>
    </citation>
    <scope>NUCLEOTIDE SEQUENCE [LARGE SCALE GENOMIC DNA]</scope>
    <source>
        <strain evidence="2 3">ZF270</strain>
    </source>
</reference>
<dbReference type="AlphaFoldDB" id="A0AAN0N8N2"/>
<dbReference type="GO" id="GO:0003964">
    <property type="term" value="F:RNA-directed DNA polymerase activity"/>
    <property type="evidence" value="ECO:0007669"/>
    <property type="project" value="UniProtKB-KW"/>
</dbReference>
<protein>
    <submittedName>
        <fullName evidence="2">Antiviral reverse transcriptase Drt3b</fullName>
    </submittedName>
</protein>
<dbReference type="PROSITE" id="PS50878">
    <property type="entry name" value="RT_POL"/>
    <property type="match status" value="1"/>
</dbReference>
<dbReference type="Proteomes" id="UP001441914">
    <property type="component" value="Chromosome 1"/>
</dbReference>
<proteinExistence type="predicted"/>
<dbReference type="InterPro" id="IPR043502">
    <property type="entry name" value="DNA/RNA_pol_sf"/>
</dbReference>
<dbReference type="RefSeq" id="WP_016792382.1">
    <property type="nucleotide sequence ID" value="NZ_AIDR02000018.1"/>
</dbReference>
<dbReference type="CDD" id="cd01646">
    <property type="entry name" value="RT_Bac_retron_I"/>
    <property type="match status" value="1"/>
</dbReference>
<keyword evidence="2" id="KW-0695">RNA-directed DNA polymerase</keyword>
<accession>A0AAN0N8N2</accession>
<keyword evidence="2" id="KW-0808">Transferase</keyword>
<gene>
    <name evidence="2" type="primary">drt3b</name>
    <name evidence="2" type="ORF">QYQ95_08885</name>
</gene>
<dbReference type="InterPro" id="IPR043128">
    <property type="entry name" value="Rev_trsase/Diguanyl_cyclase"/>
</dbReference>
<dbReference type="Gene3D" id="3.30.70.270">
    <property type="match status" value="1"/>
</dbReference>
<dbReference type="InterPro" id="IPR000477">
    <property type="entry name" value="RT_dom"/>
</dbReference>
<keyword evidence="3" id="KW-1185">Reference proteome</keyword>
<dbReference type="NCBIfam" id="NF041748">
    <property type="entry name" value="Drt3b"/>
    <property type="match status" value="1"/>
</dbReference>
<evidence type="ECO:0000259" key="1">
    <source>
        <dbReference type="PROSITE" id="PS50878"/>
    </source>
</evidence>
<dbReference type="Pfam" id="PF00078">
    <property type="entry name" value="RVT_1"/>
    <property type="match status" value="1"/>
</dbReference>
<keyword evidence="2" id="KW-0548">Nucleotidyltransferase</keyword>
<sequence>MTSKIIQKEDYLRALVTDTSPFDLPIIISNEGIYDNLDLEYNDKLKLFLDKSIKKNYKPTDPIDFNISKTTDSVRRLSLPHPSAQYRMCQFYSQYSDLICYYTSISNMSIRSPKKIASTFYSGSNSTESKYKNDDIERDKTDFVNKHSISFFNYRGFNRIYKFFSSGTFYTLEKKYKHFWSMDVSKCFESIYSHSMSWATKSKSFIKSDGNYKNSALFGQELDKLMQLSNRNETNGIIVGPEFSRIFAEILLQNIDSIVEIKLKKINKLEIGIDYEIRRYIDDIFIFSNSKENCQIIFERFSDELRKINLHVNESKTKRHERPFLTDKSRLVLKLNEELSNFTNILYETRDNSIYLKDIYSTYNVSNRFIDRIKVICGDMSCTYDDVSNYLISSLDHRIRRVIDAFYEDEKKGRIIDHEEQRKLYQFFIVITDVMFHLYSVSYSVMSSYVISRSCLVIRNYLNDQRSDYLPSIEERIYNNIVRFSKAFTNRNRDSMLSLEVINLILITSEFGYEYLYDEDLLKKTFYDKDEDLTYFNAVCLMFYIKKHPKYNNLRKELYVNLSNMLEQCSDFSTNSMSLHLLLDLVACPYVDDAIKANCLKKAFVSLHVKANNEEVTESVEQLKKSYWFVNWSQINLTNLLEKKLLKSNY</sequence>
<name>A0AAN0N8N2_9VIBR</name>
<organism evidence="2 3">
    <name type="scientific">Vibrio cyclitrophicus ZF270</name>
    <dbReference type="NCBI Taxonomy" id="1136176"/>
    <lineage>
        <taxon>Bacteria</taxon>
        <taxon>Pseudomonadati</taxon>
        <taxon>Pseudomonadota</taxon>
        <taxon>Gammaproteobacteria</taxon>
        <taxon>Vibrionales</taxon>
        <taxon>Vibrionaceae</taxon>
        <taxon>Vibrio</taxon>
    </lineage>
</organism>
<dbReference type="SUPFAM" id="SSF56672">
    <property type="entry name" value="DNA/RNA polymerases"/>
    <property type="match status" value="1"/>
</dbReference>
<evidence type="ECO:0000313" key="2">
    <source>
        <dbReference type="EMBL" id="WZS84613.1"/>
    </source>
</evidence>
<evidence type="ECO:0000313" key="3">
    <source>
        <dbReference type="Proteomes" id="UP001441914"/>
    </source>
</evidence>
<dbReference type="EMBL" id="CP135176">
    <property type="protein sequence ID" value="WZS84613.1"/>
    <property type="molecule type" value="Genomic_DNA"/>
</dbReference>